<dbReference type="Pfam" id="PF22772">
    <property type="entry name" value="WsaF_C"/>
    <property type="match status" value="1"/>
</dbReference>
<name>A0A4U8YVG4_METTU</name>
<dbReference type="OrthoDB" id="7220105at2"/>
<accession>A0A4U8YVG4</accession>
<sequence>MIPSILSAHLSKIISRQKDRNEYRLIKREFDRSFYISQYPDTIGSELDPIEHYRTRGWRIGLNPHAGFDTLYYRGSNPDVERANRNPFVHFIRHGRKEGRVPKAPNSRDRNFALDYLIIAPEFDVNYYLSRYPDVRSSNIDPVKHYIFYGWKEGRNPRSDFNTGYYCFCNNDLSFNELNPFRHYIEIGRAEGRQSCADEDREPHLRFMYTSNLTTDLNAVPSLRPCNENDYCLAVPFDFIMTSGTVTRVAAVIHVYYTELLPAIIGYITNVPVPTDLFISTDTIDKKAIITNYLREYLHGKVEVRVFENRGRDIAPFIVGFSDVFERYEYFIHLHTKRSPHGGGPLEGWLEYILLNLLGSERIVKSVFDLFENENVGIVFPQHLFALRGILNWGYDFEMAADLLRRAGFHLDKLHLLEFPSGSMFWGRSAALRPLLDLNIEFAAFPDEAGQVDGTLAHAIERSFLFFAEIAGFRWAKIISKQIAYPIKNTLLESNTREDVSSNLTLTYRPLLLRQLSGITATEKAIKEVRRIIYFPSSNKKTRLNLLVPTINPHQTFGGVSTALKMFDDLERCYNTVADFRIIVTDAAVVSEAGVRFKKYSFRGLSPHDTNSGHVIVEAVERRFEPLTVRSSDIFVATAWWTADLAFEAIDVQKKMFKKSNKLIYLIQDFEPNFYGWSSNWILADNTLRRGDETVAVINSYELCQFLLKEYLFDTIYYIRYKRNGLIRIDGIEERQKIIIFYGRPHVTRNLFEILVDGISLWQQRNPTIAREWRIVSLGEEYSPEALAHVCNVEIGGKLSLEDYSTYLRTASVGISLMLSPHPSYPPLEMAEAGVVTITNSCFGKNLSQWADNIIALDKVTDDTISEAISNAIIRVKANAFPLQQTMKDPNTSTNRHPNVTEYSAKSLGRLLKLE</sequence>
<dbReference type="KEGG" id="mtun:MTUNDRAET4_0918"/>
<evidence type="ECO:0000313" key="3">
    <source>
        <dbReference type="EMBL" id="VFU07811.1"/>
    </source>
</evidence>
<feature type="domain" description="WsaF N-terminal" evidence="1">
    <location>
        <begin position="543"/>
        <end position="700"/>
    </location>
</feature>
<dbReference type="EMBL" id="LR536450">
    <property type="protein sequence ID" value="VFU07811.1"/>
    <property type="molecule type" value="Genomic_DNA"/>
</dbReference>
<reference evidence="3 4" key="1">
    <citation type="submission" date="2019-03" db="EMBL/GenBank/DDBJ databases">
        <authorList>
            <person name="Kox A.R. M."/>
        </authorList>
    </citation>
    <scope>NUCLEOTIDE SEQUENCE [LARGE SCALE GENOMIC DNA]</scope>
    <source>
        <strain evidence="3">MTUNDRAET4 annotated genome</strain>
    </source>
</reference>
<dbReference type="InterPro" id="IPR055050">
    <property type="entry name" value="WsaF_C"/>
</dbReference>
<evidence type="ECO:0000259" key="2">
    <source>
        <dbReference type="Pfam" id="PF22772"/>
    </source>
</evidence>
<protein>
    <submittedName>
        <fullName evidence="3">Lipopolysaccharide biosynthesis protein-like protein</fullName>
    </submittedName>
</protein>
<dbReference type="Pfam" id="PF05045">
    <property type="entry name" value="RgpF"/>
    <property type="match status" value="1"/>
</dbReference>
<dbReference type="Pfam" id="PF21374">
    <property type="entry name" value="WsaF_N"/>
    <property type="match status" value="1"/>
</dbReference>
<proteinExistence type="predicted"/>
<evidence type="ECO:0000259" key="1">
    <source>
        <dbReference type="Pfam" id="PF21374"/>
    </source>
</evidence>
<organism evidence="3 4">
    <name type="scientific">Methylocella tundrae</name>
    <dbReference type="NCBI Taxonomy" id="227605"/>
    <lineage>
        <taxon>Bacteria</taxon>
        <taxon>Pseudomonadati</taxon>
        <taxon>Pseudomonadota</taxon>
        <taxon>Alphaproteobacteria</taxon>
        <taxon>Hyphomicrobiales</taxon>
        <taxon>Beijerinckiaceae</taxon>
        <taxon>Methylocella</taxon>
    </lineage>
</organism>
<dbReference type="Gene3D" id="3.40.50.2000">
    <property type="entry name" value="Glycogen Phosphorylase B"/>
    <property type="match status" value="1"/>
</dbReference>
<gene>
    <name evidence="3" type="ORF">MTUNDRAET4_0918</name>
</gene>
<dbReference type="Proteomes" id="UP000294360">
    <property type="component" value="Chromosome"/>
</dbReference>
<dbReference type="GO" id="GO:0030247">
    <property type="term" value="F:polysaccharide binding"/>
    <property type="evidence" value="ECO:0007669"/>
    <property type="project" value="InterPro"/>
</dbReference>
<dbReference type="AlphaFoldDB" id="A0A4U8YVG4"/>
<evidence type="ECO:0000313" key="4">
    <source>
        <dbReference type="Proteomes" id="UP000294360"/>
    </source>
</evidence>
<dbReference type="RefSeq" id="WP_134487356.1">
    <property type="nucleotide sequence ID" value="NZ_CP139089.1"/>
</dbReference>
<dbReference type="Gene3D" id="3.40.50.11090">
    <property type="match status" value="1"/>
</dbReference>
<feature type="domain" description="WsaF C-terminal" evidence="2">
    <location>
        <begin position="737"/>
        <end position="869"/>
    </location>
</feature>
<dbReference type="InterPro" id="IPR048510">
    <property type="entry name" value="WsaF_N"/>
</dbReference>
<dbReference type="InterPro" id="IPR007739">
    <property type="entry name" value="RgpF"/>
</dbReference>